<proteinExistence type="predicted"/>
<dbReference type="KEGG" id="aqu:100637574"/>
<feature type="region of interest" description="Disordered" evidence="1">
    <location>
        <begin position="1"/>
        <end position="30"/>
    </location>
</feature>
<dbReference type="EnsemblMetazoa" id="XM_003384016.2">
    <property type="protein sequence ID" value="XP_003384064.1"/>
    <property type="gene ID" value="LOC100637574"/>
</dbReference>
<dbReference type="OrthoDB" id="10012848at2759"/>
<feature type="compositionally biased region" description="Basic residues" evidence="1">
    <location>
        <begin position="1"/>
        <end position="10"/>
    </location>
</feature>
<dbReference type="OMA" id="EIRCFIL"/>
<dbReference type="PANTHER" id="PTHR13425">
    <property type="entry name" value="HEADCASE PROTEIN"/>
    <property type="match status" value="1"/>
</dbReference>
<dbReference type="Proteomes" id="UP000007879">
    <property type="component" value="Unassembled WGS sequence"/>
</dbReference>
<evidence type="ECO:0000313" key="4">
    <source>
        <dbReference type="EnsemblMetazoa" id="Aqu2.1.39904_001"/>
    </source>
</evidence>
<evidence type="ECO:0000256" key="1">
    <source>
        <dbReference type="SAM" id="MobiDB-lite"/>
    </source>
</evidence>
<dbReference type="InterPro" id="IPR054537">
    <property type="entry name" value="HECA_N"/>
</dbReference>
<dbReference type="eggNOG" id="KOG3816">
    <property type="taxonomic scope" value="Eukaryota"/>
</dbReference>
<name>A0A1X7VJ05_AMPQE</name>
<gene>
    <name evidence="4" type="primary">100637574</name>
</gene>
<dbReference type="PANTHER" id="PTHR13425:SF3">
    <property type="entry name" value="HEADCASE PROTEIN HOMOLOG"/>
    <property type="match status" value="1"/>
</dbReference>
<feature type="region of interest" description="Disordered" evidence="1">
    <location>
        <begin position="177"/>
        <end position="254"/>
    </location>
</feature>
<dbReference type="InterPro" id="IPR026066">
    <property type="entry name" value="Headcase"/>
</dbReference>
<reference evidence="5" key="1">
    <citation type="journal article" date="2010" name="Nature">
        <title>The Amphimedon queenslandica genome and the evolution of animal complexity.</title>
        <authorList>
            <person name="Srivastava M."/>
            <person name="Simakov O."/>
            <person name="Chapman J."/>
            <person name="Fahey B."/>
            <person name="Gauthier M.E."/>
            <person name="Mitros T."/>
            <person name="Richards G.S."/>
            <person name="Conaco C."/>
            <person name="Dacre M."/>
            <person name="Hellsten U."/>
            <person name="Larroux C."/>
            <person name="Putnam N.H."/>
            <person name="Stanke M."/>
            <person name="Adamska M."/>
            <person name="Darling A."/>
            <person name="Degnan S.M."/>
            <person name="Oakley T.H."/>
            <person name="Plachetzki D.C."/>
            <person name="Zhai Y."/>
            <person name="Adamski M."/>
            <person name="Calcino A."/>
            <person name="Cummins S.F."/>
            <person name="Goodstein D.M."/>
            <person name="Harris C."/>
            <person name="Jackson D.J."/>
            <person name="Leys S.P."/>
            <person name="Shu S."/>
            <person name="Woodcroft B.J."/>
            <person name="Vervoort M."/>
            <person name="Kosik K.S."/>
            <person name="Manning G."/>
            <person name="Degnan B.M."/>
            <person name="Rokhsar D.S."/>
        </authorList>
    </citation>
    <scope>NUCLEOTIDE SEQUENCE [LARGE SCALE GENOMIC DNA]</scope>
</reference>
<dbReference type="InParanoid" id="A0A1X7VJ05"/>
<evidence type="ECO:0000313" key="5">
    <source>
        <dbReference type="Proteomes" id="UP000007879"/>
    </source>
</evidence>
<dbReference type="EnsemblMetazoa" id="Aqu2.1.39904_001">
    <property type="protein sequence ID" value="Aqu2.1.39904_001"/>
    <property type="gene ID" value="Aqu2.1.39904"/>
</dbReference>
<feature type="compositionally biased region" description="Low complexity" evidence="1">
    <location>
        <begin position="241"/>
        <end position="251"/>
    </location>
</feature>
<dbReference type="Pfam" id="PF15353">
    <property type="entry name" value="HECA_N"/>
    <property type="match status" value="1"/>
</dbReference>
<evidence type="ECO:0000259" key="2">
    <source>
        <dbReference type="Pfam" id="PF15353"/>
    </source>
</evidence>
<dbReference type="AlphaFoldDB" id="A0A1X7VJ05"/>
<evidence type="ECO:0000259" key="3">
    <source>
        <dbReference type="Pfam" id="PF16002"/>
    </source>
</evidence>
<dbReference type="InterPro" id="IPR031947">
    <property type="entry name" value="Headcase_mid"/>
</dbReference>
<dbReference type="STRING" id="400682.A0A1X7VJ05"/>
<protein>
    <submittedName>
        <fullName evidence="4">Uncharacterized protein</fullName>
    </submittedName>
</protein>
<reference evidence="4" key="2">
    <citation type="submission" date="2017-05" db="UniProtKB">
        <authorList>
            <consortium name="EnsemblMetazoa"/>
        </authorList>
    </citation>
    <scope>IDENTIFICATION</scope>
</reference>
<accession>A0A1X7VJ05</accession>
<feature type="domain" description="Headcase middle" evidence="3">
    <location>
        <begin position="253"/>
        <end position="448"/>
    </location>
</feature>
<keyword evidence="5" id="KW-1185">Reference proteome</keyword>
<feature type="domain" description="Headcase N-terminal" evidence="2">
    <location>
        <begin position="67"/>
        <end position="169"/>
    </location>
</feature>
<sequence>MPTTRSRKRTGSTSSDSGLQNSLPSPLGLGVAINPRSLPEEEHRDLFSEGGATPYLASMHLDSSVLMCCNPRGCILGPIETGSATPTQQEVVRMMCSNEKCPFSPYMHSECFDSFEEQILSCLRGMSRARNWSEKQRKQNLWTKKGYDLVFKFCACQCGKGNLRKDLNHTLPDPLPVPALPTSVSSSSVSIATDKSKKKRKKSSSLSSDRPSSSSAQSHVPAPPSASHNPPAQTRARSRSQRNSDSISSDNGLTNYMQPFAHRTDYSVFDRFLPRHLINGYHIKMEDDGYAAGDETRSFVLSSLAFHRTNTVTCVLCNDSLCVYDRYPLLNGTLFLSPIQLYSSSLEVEGKGDDPVFMSAVCLACMVGLNSIKCLSCSKQWDGSSHQIGTLYTYDLFSSTLCCPSCVLCKKCSKPMLDFGKVTLSFTSLSSLYECPYCSHRDYHFLKSSENRFKIIKQHFMETK</sequence>
<organism evidence="4">
    <name type="scientific">Amphimedon queenslandica</name>
    <name type="common">Sponge</name>
    <dbReference type="NCBI Taxonomy" id="400682"/>
    <lineage>
        <taxon>Eukaryota</taxon>
        <taxon>Metazoa</taxon>
        <taxon>Porifera</taxon>
        <taxon>Demospongiae</taxon>
        <taxon>Heteroscleromorpha</taxon>
        <taxon>Haplosclerida</taxon>
        <taxon>Niphatidae</taxon>
        <taxon>Amphimedon</taxon>
    </lineage>
</organism>
<dbReference type="Pfam" id="PF16002">
    <property type="entry name" value="Headcase"/>
    <property type="match status" value="1"/>
</dbReference>
<feature type="compositionally biased region" description="Low complexity" evidence="1">
    <location>
        <begin position="204"/>
        <end position="233"/>
    </location>
</feature>